<proteinExistence type="inferred from homology"/>
<evidence type="ECO:0000256" key="1">
    <source>
        <dbReference type="ARBA" id="ARBA00093462"/>
    </source>
</evidence>
<dbReference type="InterPro" id="IPR006343">
    <property type="entry name" value="DnaB/C_C"/>
</dbReference>
<dbReference type="PIRSF" id="PIRSF033722">
    <property type="entry name" value="DnaD_CA_C3587_prd"/>
    <property type="match status" value="1"/>
</dbReference>
<organism evidence="4 5">
    <name type="scientific">Butyribacter intestini</name>
    <dbReference type="NCBI Taxonomy" id="1703332"/>
    <lineage>
        <taxon>Bacteria</taxon>
        <taxon>Bacillati</taxon>
        <taxon>Bacillota</taxon>
        <taxon>Clostridia</taxon>
        <taxon>Lachnospirales</taxon>
        <taxon>Lachnospiraceae</taxon>
        <taxon>Butyribacter</taxon>
    </lineage>
</organism>
<evidence type="ECO:0000313" key="4">
    <source>
        <dbReference type="EMBL" id="KQC85365.1"/>
    </source>
</evidence>
<dbReference type="RefSeq" id="WP_055945182.1">
    <property type="nucleotide sequence ID" value="NZ_JAQDDZ010000006.1"/>
</dbReference>
<sequence length="381" mass="43636">MENVFSCTGYIKPNTVISNAFIEHFMLDANGSYVKVYLYLSKYIQAGKTDISVSELADKMDSTERDIIRALQHWEKKGLICITVDNEDNLISIDMYNPDDVYESIKKDTQTDEVIDDIASTEQMPFSGTKETENRFLNSKPVTVSPKQLKELASNQDFKWACQVIESFLERPFKPNEIELISYLYGTLHFSSDLLLHLYEYCISLGKSNSSYIQAVALAWHERGVKTPEDAKKESTDYNTAHTAISKAFGLGRPLAMIEKQFVEKWQKDWSIDLSVILEACNRTMLKIQKADFKYTDGILDNWHKSGIKTLLDVEKADEIYAKNKADKKSQKDNSNSGSYRYNTTGSSVNGYVKKNQFNTFRQRDTSHAEISELEKKLLNR</sequence>
<feature type="domain" description="DnaB/C C-terminal" evidence="3">
    <location>
        <begin position="163"/>
        <end position="234"/>
    </location>
</feature>
<comment type="similarity">
    <text evidence="1">Belongs to the DnaB/DnaD family.</text>
</comment>
<dbReference type="InterPro" id="IPR017019">
    <property type="entry name" value="DNA_replication_prd_bac"/>
</dbReference>
<dbReference type="Proteomes" id="UP000050833">
    <property type="component" value="Unassembled WGS sequence"/>
</dbReference>
<dbReference type="PANTHER" id="PTHR37293:SF5">
    <property type="entry name" value="DNA REPLICATION PROTEIN"/>
    <property type="match status" value="1"/>
</dbReference>
<evidence type="ECO:0000259" key="3">
    <source>
        <dbReference type="Pfam" id="PF07261"/>
    </source>
</evidence>
<dbReference type="InterPro" id="IPR053162">
    <property type="entry name" value="DnaD"/>
</dbReference>
<keyword evidence="5" id="KW-1185">Reference proteome</keyword>
<dbReference type="Pfam" id="PF07261">
    <property type="entry name" value="DnaB_2"/>
    <property type="match status" value="2"/>
</dbReference>
<reference evidence="4 5" key="1">
    <citation type="submission" date="2015-10" db="EMBL/GenBank/DDBJ databases">
        <title>Butyribacter intestini gen. nov., sp. nov., a butyric acid-producing bacterium of the family Lachnospiraceae isolated from the human faeces.</title>
        <authorList>
            <person name="Zou Y."/>
            <person name="Xue W."/>
            <person name="Luo G."/>
            <person name="Lv M."/>
        </authorList>
    </citation>
    <scope>NUCLEOTIDE SEQUENCE [LARGE SCALE GENOMIC DNA]</scope>
    <source>
        <strain evidence="4 5">TF01-11</strain>
    </source>
</reference>
<name>A0AAW3JSI3_9FIRM</name>
<protein>
    <recommendedName>
        <fullName evidence="3">DnaB/C C-terminal domain-containing protein</fullName>
    </recommendedName>
</protein>
<dbReference type="PANTHER" id="PTHR37293">
    <property type="entry name" value="PHAGE REPLICATION PROTEIN-RELATED"/>
    <property type="match status" value="1"/>
</dbReference>
<evidence type="ECO:0000313" key="5">
    <source>
        <dbReference type="Proteomes" id="UP000050833"/>
    </source>
</evidence>
<feature type="region of interest" description="Disordered" evidence="2">
    <location>
        <begin position="325"/>
        <end position="351"/>
    </location>
</feature>
<dbReference type="EMBL" id="LLKB01000005">
    <property type="protein sequence ID" value="KQC85365.1"/>
    <property type="molecule type" value="Genomic_DNA"/>
</dbReference>
<feature type="domain" description="DnaB/C C-terminal" evidence="3">
    <location>
        <begin position="251"/>
        <end position="317"/>
    </location>
</feature>
<accession>A0AAW3JSI3</accession>
<dbReference type="InterPro" id="IPR034829">
    <property type="entry name" value="DnaD-like_sf"/>
</dbReference>
<dbReference type="SUPFAM" id="SSF158499">
    <property type="entry name" value="DnaD domain-like"/>
    <property type="match status" value="2"/>
</dbReference>
<comment type="caution">
    <text evidence="4">The sequence shown here is derived from an EMBL/GenBank/DDBJ whole genome shotgun (WGS) entry which is preliminary data.</text>
</comment>
<feature type="compositionally biased region" description="Polar residues" evidence="2">
    <location>
        <begin position="333"/>
        <end position="351"/>
    </location>
</feature>
<gene>
    <name evidence="4" type="ORF">APZ18_11815</name>
</gene>
<dbReference type="Gene3D" id="1.10.10.10">
    <property type="entry name" value="Winged helix-like DNA-binding domain superfamily/Winged helix DNA-binding domain"/>
    <property type="match status" value="1"/>
</dbReference>
<dbReference type="Gene3D" id="1.10.10.630">
    <property type="entry name" value="DnaD domain-like"/>
    <property type="match status" value="2"/>
</dbReference>
<evidence type="ECO:0000256" key="2">
    <source>
        <dbReference type="SAM" id="MobiDB-lite"/>
    </source>
</evidence>
<dbReference type="AlphaFoldDB" id="A0AAW3JSI3"/>
<dbReference type="InterPro" id="IPR036388">
    <property type="entry name" value="WH-like_DNA-bd_sf"/>
</dbReference>
<dbReference type="NCBIfam" id="TIGR01446">
    <property type="entry name" value="DnaD_dom"/>
    <property type="match status" value="2"/>
</dbReference>